<evidence type="ECO:0000313" key="1">
    <source>
        <dbReference type="EMBL" id="MFB9055068.1"/>
    </source>
</evidence>
<evidence type="ECO:0000313" key="2">
    <source>
        <dbReference type="Proteomes" id="UP001589605"/>
    </source>
</evidence>
<dbReference type="EMBL" id="JBHMEZ010000032">
    <property type="protein sequence ID" value="MFB9055068.1"/>
    <property type="molecule type" value="Genomic_DNA"/>
</dbReference>
<organism evidence="1 2">
    <name type="scientific">Formosa undariae</name>
    <dbReference type="NCBI Taxonomy" id="1325436"/>
    <lineage>
        <taxon>Bacteria</taxon>
        <taxon>Pseudomonadati</taxon>
        <taxon>Bacteroidota</taxon>
        <taxon>Flavobacteriia</taxon>
        <taxon>Flavobacteriales</taxon>
        <taxon>Flavobacteriaceae</taxon>
        <taxon>Formosa</taxon>
    </lineage>
</organism>
<protein>
    <submittedName>
        <fullName evidence="1">Uncharacterized protein</fullName>
    </submittedName>
</protein>
<proteinExistence type="predicted"/>
<dbReference type="RefSeq" id="WP_382384760.1">
    <property type="nucleotide sequence ID" value="NZ_JBHMEZ010000032.1"/>
</dbReference>
<keyword evidence="2" id="KW-1185">Reference proteome</keyword>
<reference evidence="1 2" key="1">
    <citation type="submission" date="2024-09" db="EMBL/GenBank/DDBJ databases">
        <authorList>
            <person name="Sun Q."/>
            <person name="Mori K."/>
        </authorList>
    </citation>
    <scope>NUCLEOTIDE SEQUENCE [LARGE SCALE GENOMIC DNA]</scope>
    <source>
        <strain evidence="1 2">CECT 8286</strain>
    </source>
</reference>
<name>A0ABV5F6J7_9FLAO</name>
<accession>A0ABV5F6J7</accession>
<comment type="caution">
    <text evidence="1">The sequence shown here is derived from an EMBL/GenBank/DDBJ whole genome shotgun (WGS) entry which is preliminary data.</text>
</comment>
<sequence length="364" mass="42632">MNTTKRLKAMTNEEAKYQENIERLKALDLKFSYEMINHPEVTVDISHISGEGIMYAQTDVHFLNEWLDRNIDEAVNIYKSSEFYKNTRIYSDVIAIEKSIYDTLSSEDKKDLHDNMSKSSVADKCLSVSKKSFVHKMKVEDGKVSRSCFEEATPLNEELINFWDKEMKAHSERKRSFFEETRRLSPDSFRKDSLNKDNGKRYTHIFIDECSDFNLEMANGVKLNIPKDNPLGLYGSSTINELSYYCDSTIPKPNEQFGAFDIDTFLDKLNLPDNTITEDYCLTLHSSKKELLESLNHVVSSDSKSPRRYRGFLLVFKDDMPKEFIFITFISDEIERLRDLQANRGRWFTQQEFETLQYLLKNRD</sequence>
<dbReference type="Proteomes" id="UP001589605">
    <property type="component" value="Unassembled WGS sequence"/>
</dbReference>
<gene>
    <name evidence="1" type="ORF">ACFFVB_18450</name>
</gene>